<dbReference type="GO" id="GO:0006952">
    <property type="term" value="P:defense response"/>
    <property type="evidence" value="ECO:0007669"/>
    <property type="project" value="UniProtKB-KW"/>
</dbReference>
<dbReference type="Gene3D" id="1.10.10.10">
    <property type="entry name" value="Winged helix-like DNA-binding domain superfamily/Winged helix DNA-binding domain"/>
    <property type="match status" value="1"/>
</dbReference>
<evidence type="ECO:0000313" key="7">
    <source>
        <dbReference type="EMBL" id="CAL4906373.1"/>
    </source>
</evidence>
<evidence type="ECO:0000256" key="1">
    <source>
        <dbReference type="ARBA" id="ARBA00022614"/>
    </source>
</evidence>
<dbReference type="InterPro" id="IPR032675">
    <property type="entry name" value="LRR_dom_sf"/>
</dbReference>
<dbReference type="PANTHER" id="PTHR36766:SF64">
    <property type="entry name" value="OS12G0206100 PROTEIN"/>
    <property type="match status" value="1"/>
</dbReference>
<dbReference type="PANTHER" id="PTHR36766">
    <property type="entry name" value="PLANT BROAD-SPECTRUM MILDEW RESISTANCE PROTEIN RPW8"/>
    <property type="match status" value="1"/>
</dbReference>
<evidence type="ECO:0000259" key="5">
    <source>
        <dbReference type="Pfam" id="PF23559"/>
    </source>
</evidence>
<protein>
    <submittedName>
        <fullName evidence="7">Uncharacterized protein</fullName>
    </submittedName>
</protein>
<dbReference type="InterPro" id="IPR027417">
    <property type="entry name" value="P-loop_NTPase"/>
</dbReference>
<dbReference type="Proteomes" id="UP001497457">
    <property type="component" value="Chromosome 12b"/>
</dbReference>
<reference evidence="8" key="1">
    <citation type="submission" date="2024-06" db="EMBL/GenBank/DDBJ databases">
        <authorList>
            <person name="Ryan C."/>
        </authorList>
    </citation>
    <scope>NUCLEOTIDE SEQUENCE [LARGE SCALE GENOMIC DNA]</scope>
</reference>
<evidence type="ECO:0000259" key="4">
    <source>
        <dbReference type="Pfam" id="PF00931"/>
    </source>
</evidence>
<dbReference type="Pfam" id="PF25019">
    <property type="entry name" value="LRR_R13L1-DRL21"/>
    <property type="match status" value="1"/>
</dbReference>
<dbReference type="InterPro" id="IPR056789">
    <property type="entry name" value="LRR_R13L1-DRL21"/>
</dbReference>
<gene>
    <name evidence="7" type="ORF">URODEC1_LOCUS12093</name>
</gene>
<dbReference type="InterPro" id="IPR058922">
    <property type="entry name" value="WHD_DRP"/>
</dbReference>
<reference evidence="7 8" key="2">
    <citation type="submission" date="2024-10" db="EMBL/GenBank/DDBJ databases">
        <authorList>
            <person name="Ryan C."/>
        </authorList>
    </citation>
    <scope>NUCLEOTIDE SEQUENCE [LARGE SCALE GENOMIC DNA]</scope>
</reference>
<keyword evidence="3" id="KW-0732">Signal</keyword>
<dbReference type="AlphaFoldDB" id="A0ABC8WAW9"/>
<dbReference type="Pfam" id="PF00931">
    <property type="entry name" value="NB-ARC"/>
    <property type="match status" value="1"/>
</dbReference>
<evidence type="ECO:0000256" key="3">
    <source>
        <dbReference type="SAM" id="SignalP"/>
    </source>
</evidence>
<evidence type="ECO:0000259" key="6">
    <source>
        <dbReference type="Pfam" id="PF25019"/>
    </source>
</evidence>
<dbReference type="SUPFAM" id="SSF52058">
    <property type="entry name" value="L domain-like"/>
    <property type="match status" value="2"/>
</dbReference>
<feature type="signal peptide" evidence="3">
    <location>
        <begin position="1"/>
        <end position="19"/>
    </location>
</feature>
<evidence type="ECO:0000313" key="8">
    <source>
        <dbReference type="Proteomes" id="UP001497457"/>
    </source>
</evidence>
<accession>A0ABC8WAW9</accession>
<dbReference type="Gene3D" id="3.80.10.10">
    <property type="entry name" value="Ribonuclease Inhibitor"/>
    <property type="match status" value="2"/>
</dbReference>
<dbReference type="EMBL" id="OZ075122">
    <property type="protein sequence ID" value="CAL4906373.1"/>
    <property type="molecule type" value="Genomic_DNA"/>
</dbReference>
<dbReference type="InterPro" id="IPR002182">
    <property type="entry name" value="NB-ARC"/>
</dbReference>
<proteinExistence type="predicted"/>
<dbReference type="SUPFAM" id="SSF52540">
    <property type="entry name" value="P-loop containing nucleoside triphosphate hydrolases"/>
    <property type="match status" value="1"/>
</dbReference>
<keyword evidence="8" id="KW-1185">Reference proteome</keyword>
<feature type="domain" description="R13L1/DRL21-like LRR repeat region" evidence="6">
    <location>
        <begin position="741"/>
        <end position="861"/>
    </location>
</feature>
<dbReference type="Gene3D" id="3.40.50.300">
    <property type="entry name" value="P-loop containing nucleotide triphosphate hydrolases"/>
    <property type="match status" value="1"/>
</dbReference>
<keyword evidence="1" id="KW-0433">Leucine-rich repeat</keyword>
<evidence type="ECO:0000256" key="2">
    <source>
        <dbReference type="ARBA" id="ARBA00022821"/>
    </source>
</evidence>
<feature type="domain" description="NB-ARC" evidence="4">
    <location>
        <begin position="219"/>
        <end position="399"/>
    </location>
</feature>
<dbReference type="PRINTS" id="PR00364">
    <property type="entry name" value="DISEASERSIST"/>
</dbReference>
<feature type="chain" id="PRO_5044837135" evidence="3">
    <location>
        <begin position="20"/>
        <end position="1203"/>
    </location>
</feature>
<keyword evidence="2" id="KW-0611">Plant defense</keyword>
<dbReference type="Pfam" id="PF23559">
    <property type="entry name" value="WHD_DRP"/>
    <property type="match status" value="1"/>
</dbReference>
<organism evidence="7 8">
    <name type="scientific">Urochloa decumbens</name>
    <dbReference type="NCBI Taxonomy" id="240449"/>
    <lineage>
        <taxon>Eukaryota</taxon>
        <taxon>Viridiplantae</taxon>
        <taxon>Streptophyta</taxon>
        <taxon>Embryophyta</taxon>
        <taxon>Tracheophyta</taxon>
        <taxon>Spermatophyta</taxon>
        <taxon>Magnoliopsida</taxon>
        <taxon>Liliopsida</taxon>
        <taxon>Poales</taxon>
        <taxon>Poaceae</taxon>
        <taxon>PACMAD clade</taxon>
        <taxon>Panicoideae</taxon>
        <taxon>Panicodae</taxon>
        <taxon>Paniceae</taxon>
        <taxon>Melinidinae</taxon>
        <taxon>Urochloa</taxon>
    </lineage>
</organism>
<name>A0ABC8WAW9_9POAL</name>
<sequence>MLSPRTLPVFLHLSGMAEAAALAFAKNAAIFMGKTAAGAAISYLVNKALGRLAAEDEDLRRSLTAKLPVIEAVFGASDQQQVGDNKALDFWLWQFRNAMQEAEDALDVLEFLDLEKKVKEQRSQEAKDWRAKLHYRFRNIGSAGEFRRSLSAVRTGGTTKSLKDALKTLDSVLDNAEIFLKVIRHGLPCSSAGNREPEDLANKHETTRELTTTVIGRQKDKEAIVKWLGIETPDTLDHKLSVCAIVGGGGMGKTTLAQFICQDKMVQDHFGNMIIWVHVSKSFDPKVLVRRILESIKWDKSSAEALDSLQSDLTKQLAISRFLLVLDDAWEDAENQRWEQFLGPLRNNALMGGKILLTTRMRSVADVVKYQMPAGYKLWVLKGLNQEDTVKLFNHHVFGESIPNYCREFQLIGEQIAKKLKGCPFVAKVIGQQLRDSTDLSRWNTILNQDIHQIDETIMEMLRLSYQNLPSEVQLCFRFCSIFPPHYKFKVEEIIEMWVSSGLILQRENGIKNQEDIAREHFNVLSRKSFFSMVPRELHADPSEDYYVLHDLMYELSCFVSSDECSRFKDGDCQNDISPRVRHLYIQGVDSGIVKIISQSKYLRTLIIENERNSMQEELLDGLKKAVKGSTSLRLLKFCGPGWFGMNDAVAELKHLRYIYMSVTDEPNLCKLFKLCHLEVLQIIEIEKKEKVSSIEIDNLPCLQKLYLPKDTLSRIPHIGRLGTLREVNGFSVRKKDGHRITELRDLRNLLKIIVFDVQNVSDCDEAYAAKLDNKSNLKALSLGWSDDQSIVDAQILNKLVPHRNLEHLIISGYNGIQPPIWMEPQYLSNLVHLKLDGCAEWNELPPLGSLKSLKHVLLAHLPKLKHITSLSYGYDSYGYRENRTKGTCPGRLPPRLFTFVVKDCPQLSKLPVLPFSLQFLGIDAVGMHRLPTMSDQNTLKDAPILEPQLSVLYIESCRFLVSLDGCFIQEEHYTALTILKLFRCHALRSLPDAAHFHRMSELESVEIVECNSLSSLGGLGGLSSLKVLKIERCGNLLLHALEESLSLELETLAIDDHQLLTLSQLKNLCRTRRLIISGASEAPPKEISGQDLLPDPLQLPEEWLLQNSSHLEHIEISNAETLLSLPSNMHDLHTLRSLLLHNTPLLQSLPLMPRHLWALIINGCCAELKRQCQVGGSEWLKIHQIPHCHISPKRDARPVNPI</sequence>
<dbReference type="InterPro" id="IPR036388">
    <property type="entry name" value="WH-like_DNA-bd_sf"/>
</dbReference>
<feature type="domain" description="Disease resistance protein winged helix" evidence="5">
    <location>
        <begin position="482"/>
        <end position="556"/>
    </location>
</feature>